<dbReference type="Gene3D" id="1.20.5.1930">
    <property type="match status" value="1"/>
</dbReference>
<keyword evidence="8" id="KW-0902">Two-component regulatory system</keyword>
<keyword evidence="5" id="KW-0547">Nucleotide-binding</keyword>
<evidence type="ECO:0000256" key="1">
    <source>
        <dbReference type="ARBA" id="ARBA00000085"/>
    </source>
</evidence>
<feature type="domain" description="Histidine kinase" evidence="9">
    <location>
        <begin position="159"/>
        <end position="348"/>
    </location>
</feature>
<keyword evidence="6" id="KW-0418">Kinase</keyword>
<protein>
    <recommendedName>
        <fullName evidence="2">histidine kinase</fullName>
        <ecNumber evidence="2">2.7.13.3</ecNumber>
    </recommendedName>
</protein>
<dbReference type="InterPro" id="IPR003594">
    <property type="entry name" value="HATPase_dom"/>
</dbReference>
<evidence type="ECO:0000313" key="11">
    <source>
        <dbReference type="Proteomes" id="UP000192610"/>
    </source>
</evidence>
<keyword evidence="3" id="KW-0597">Phosphoprotein</keyword>
<dbReference type="AlphaFoldDB" id="A0A1V9E3N4"/>
<evidence type="ECO:0000259" key="9">
    <source>
        <dbReference type="PROSITE" id="PS50109"/>
    </source>
</evidence>
<dbReference type="Proteomes" id="UP000192610">
    <property type="component" value="Unassembled WGS sequence"/>
</dbReference>
<dbReference type="CDD" id="cd16917">
    <property type="entry name" value="HATPase_UhpB-NarQ-NarX-like"/>
    <property type="match status" value="1"/>
</dbReference>
<evidence type="ECO:0000256" key="3">
    <source>
        <dbReference type="ARBA" id="ARBA00022553"/>
    </source>
</evidence>
<evidence type="ECO:0000256" key="6">
    <source>
        <dbReference type="ARBA" id="ARBA00022777"/>
    </source>
</evidence>
<dbReference type="SUPFAM" id="SSF55874">
    <property type="entry name" value="ATPase domain of HSP90 chaperone/DNA topoisomerase II/histidine kinase"/>
    <property type="match status" value="1"/>
</dbReference>
<dbReference type="GO" id="GO:0016020">
    <property type="term" value="C:membrane"/>
    <property type="evidence" value="ECO:0007669"/>
    <property type="project" value="InterPro"/>
</dbReference>
<dbReference type="GO" id="GO:0046983">
    <property type="term" value="F:protein dimerization activity"/>
    <property type="evidence" value="ECO:0007669"/>
    <property type="project" value="InterPro"/>
</dbReference>
<dbReference type="EMBL" id="LVXG01000067">
    <property type="protein sequence ID" value="OQP40699.1"/>
    <property type="molecule type" value="Genomic_DNA"/>
</dbReference>
<dbReference type="PROSITE" id="PS50109">
    <property type="entry name" value="HIS_KIN"/>
    <property type="match status" value="1"/>
</dbReference>
<organism evidence="10 11">
    <name type="scientific">Niastella yeongjuensis</name>
    <dbReference type="NCBI Taxonomy" id="354355"/>
    <lineage>
        <taxon>Bacteria</taxon>
        <taxon>Pseudomonadati</taxon>
        <taxon>Bacteroidota</taxon>
        <taxon>Chitinophagia</taxon>
        <taxon>Chitinophagales</taxon>
        <taxon>Chitinophagaceae</taxon>
        <taxon>Niastella</taxon>
    </lineage>
</organism>
<comment type="caution">
    <text evidence="10">The sequence shown here is derived from an EMBL/GenBank/DDBJ whole genome shotgun (WGS) entry which is preliminary data.</text>
</comment>
<keyword evidence="11" id="KW-1185">Reference proteome</keyword>
<dbReference type="GO" id="GO:0000155">
    <property type="term" value="F:phosphorelay sensor kinase activity"/>
    <property type="evidence" value="ECO:0007669"/>
    <property type="project" value="InterPro"/>
</dbReference>
<dbReference type="InterPro" id="IPR050482">
    <property type="entry name" value="Sensor_HK_TwoCompSys"/>
</dbReference>
<keyword evidence="4" id="KW-0808">Transferase</keyword>
<dbReference type="InterPro" id="IPR036890">
    <property type="entry name" value="HATPase_C_sf"/>
</dbReference>
<evidence type="ECO:0000256" key="4">
    <source>
        <dbReference type="ARBA" id="ARBA00022679"/>
    </source>
</evidence>
<dbReference type="Pfam" id="PF02518">
    <property type="entry name" value="HATPase_c"/>
    <property type="match status" value="1"/>
</dbReference>
<dbReference type="Gene3D" id="3.30.565.10">
    <property type="entry name" value="Histidine kinase-like ATPase, C-terminal domain"/>
    <property type="match status" value="1"/>
</dbReference>
<dbReference type="STRING" id="354355.SAMN05660816_04292"/>
<dbReference type="EC" id="2.7.13.3" evidence="2"/>
<evidence type="ECO:0000256" key="8">
    <source>
        <dbReference type="ARBA" id="ARBA00023012"/>
    </source>
</evidence>
<gene>
    <name evidence="10" type="ORF">A4H97_13830</name>
</gene>
<dbReference type="Pfam" id="PF07730">
    <property type="entry name" value="HisKA_3"/>
    <property type="match status" value="1"/>
</dbReference>
<dbReference type="InterPro" id="IPR011712">
    <property type="entry name" value="Sig_transdc_His_kin_sub3_dim/P"/>
</dbReference>
<evidence type="ECO:0000256" key="5">
    <source>
        <dbReference type="ARBA" id="ARBA00022741"/>
    </source>
</evidence>
<dbReference type="PANTHER" id="PTHR24421:SF10">
    <property type="entry name" value="NITRATE_NITRITE SENSOR PROTEIN NARQ"/>
    <property type="match status" value="1"/>
</dbReference>
<keyword evidence="7" id="KW-0067">ATP-binding</keyword>
<evidence type="ECO:0000256" key="2">
    <source>
        <dbReference type="ARBA" id="ARBA00012438"/>
    </source>
</evidence>
<dbReference type="GO" id="GO:0005524">
    <property type="term" value="F:ATP binding"/>
    <property type="evidence" value="ECO:0007669"/>
    <property type="project" value="UniProtKB-KW"/>
</dbReference>
<proteinExistence type="predicted"/>
<evidence type="ECO:0000256" key="7">
    <source>
        <dbReference type="ARBA" id="ARBA00022840"/>
    </source>
</evidence>
<name>A0A1V9E3N4_9BACT</name>
<accession>A0A1V9E3N4</accession>
<evidence type="ECO:0000313" key="10">
    <source>
        <dbReference type="EMBL" id="OQP40699.1"/>
    </source>
</evidence>
<dbReference type="PANTHER" id="PTHR24421">
    <property type="entry name" value="NITRATE/NITRITE SENSOR PROTEIN NARX-RELATED"/>
    <property type="match status" value="1"/>
</dbReference>
<dbReference type="OrthoDB" id="5401121at2"/>
<sequence>MNLSDGSSPNTPPAGGTESVYYAIIEQNGRILSMNAAMNTEFGPGTPKQLDQFQSLLSETDREIFDTLLANYDASLHTLPINLYTYAGPNRTQTFKWSFFHLVSGKDANGYILCAGHMSEKALQAESVMPIQQNATTPIHQQNAVSGMLFKMLEHERLVIGQELHDNVNQLLCSAKLHLDLVQVYKADNQKAKDVTIQLLKEAIEEIRKLSRGMVLQKLQKDTLLESVKAFIEDIKTIHKINILFGIHHFNEDMISDYKKINIYRILQEQFRNIIEHSRAKTVVMTLETDDRHVELIIDDDGIGFEPDHQVDGIGLINIRERARTLHGQCEIITSPGKGCRLHISIPI</sequence>
<dbReference type="RefSeq" id="WP_081203671.1">
    <property type="nucleotide sequence ID" value="NZ_FOCZ01000007.1"/>
</dbReference>
<dbReference type="InterPro" id="IPR005467">
    <property type="entry name" value="His_kinase_dom"/>
</dbReference>
<reference evidence="11" key="1">
    <citation type="submission" date="2016-04" db="EMBL/GenBank/DDBJ databases">
        <authorList>
            <person name="Chen L."/>
            <person name="Zhuang W."/>
            <person name="Wang G."/>
        </authorList>
    </citation>
    <scope>NUCLEOTIDE SEQUENCE [LARGE SCALE GENOMIC DNA]</scope>
    <source>
        <strain evidence="11">17621</strain>
    </source>
</reference>
<comment type="catalytic activity">
    <reaction evidence="1">
        <text>ATP + protein L-histidine = ADP + protein N-phospho-L-histidine.</text>
        <dbReference type="EC" id="2.7.13.3"/>
    </reaction>
</comment>